<dbReference type="Gene3D" id="2.40.30.10">
    <property type="entry name" value="Translation factors"/>
    <property type="match status" value="2"/>
</dbReference>
<dbReference type="CDD" id="cd01883">
    <property type="entry name" value="EF1_alpha"/>
    <property type="match status" value="1"/>
</dbReference>
<dbReference type="InterPro" id="IPR054696">
    <property type="entry name" value="GTP-eEF1A_C"/>
</dbReference>
<dbReference type="CDD" id="cd04093">
    <property type="entry name" value="HBS1_C_III"/>
    <property type="match status" value="1"/>
</dbReference>
<feature type="region of interest" description="Disordered" evidence="11">
    <location>
        <begin position="42"/>
        <end position="68"/>
    </location>
</feature>
<evidence type="ECO:0000256" key="1">
    <source>
        <dbReference type="ARBA" id="ARBA00004496"/>
    </source>
</evidence>
<reference evidence="13" key="2">
    <citation type="submission" date="2021-01" db="EMBL/GenBank/DDBJ databases">
        <authorList>
            <person name="Schikora-Tamarit M.A."/>
        </authorList>
    </citation>
    <scope>NUCLEOTIDE SEQUENCE</scope>
    <source>
        <strain evidence="13">CBS2887</strain>
    </source>
</reference>
<dbReference type="InterPro" id="IPR027417">
    <property type="entry name" value="P-loop_NTPase"/>
</dbReference>
<dbReference type="PRINTS" id="PR00315">
    <property type="entry name" value="ELONGATNFCT"/>
</dbReference>
<dbReference type="InterPro" id="IPR009000">
    <property type="entry name" value="Transl_B-barrel_sf"/>
</dbReference>
<dbReference type="GO" id="GO:0006412">
    <property type="term" value="P:translation"/>
    <property type="evidence" value="ECO:0007669"/>
    <property type="project" value="UniProtKB-KW"/>
</dbReference>
<evidence type="ECO:0000256" key="5">
    <source>
        <dbReference type="ARBA" id="ARBA00022801"/>
    </source>
</evidence>
<dbReference type="Proteomes" id="UP000774326">
    <property type="component" value="Unassembled WGS sequence"/>
</dbReference>
<dbReference type="FunFam" id="2.40.30.10:FF:000070">
    <property type="entry name" value="Translation elongation factor EF-1 subunit"/>
    <property type="match status" value="1"/>
</dbReference>
<dbReference type="PANTHER" id="PTHR23115">
    <property type="entry name" value="TRANSLATION FACTOR"/>
    <property type="match status" value="1"/>
</dbReference>
<evidence type="ECO:0000313" key="14">
    <source>
        <dbReference type="Proteomes" id="UP000774326"/>
    </source>
</evidence>
<comment type="subunit">
    <text evidence="9">Component of the Dom34-Hbs1 complex, also named Pelota-HBS1L complex, composed of dom34 and hbs1.</text>
</comment>
<keyword evidence="3" id="KW-0963">Cytoplasm</keyword>
<dbReference type="NCBIfam" id="TIGR00231">
    <property type="entry name" value="small_GTP"/>
    <property type="match status" value="1"/>
</dbReference>
<evidence type="ECO:0000259" key="12">
    <source>
        <dbReference type="PROSITE" id="PS51722"/>
    </source>
</evidence>
<keyword evidence="4" id="KW-0547">Nucleotide-binding</keyword>
<dbReference type="OrthoDB" id="342024at2759"/>
<organism evidence="13 14">
    <name type="scientific">Wickerhamomyces pijperi</name>
    <name type="common">Yeast</name>
    <name type="synonym">Pichia pijperi</name>
    <dbReference type="NCBI Taxonomy" id="599730"/>
    <lineage>
        <taxon>Eukaryota</taxon>
        <taxon>Fungi</taxon>
        <taxon>Dikarya</taxon>
        <taxon>Ascomycota</taxon>
        <taxon>Saccharomycotina</taxon>
        <taxon>Saccharomycetes</taxon>
        <taxon>Phaffomycetales</taxon>
        <taxon>Wickerhamomycetaceae</taxon>
        <taxon>Wickerhamomyces</taxon>
    </lineage>
</organism>
<dbReference type="SUPFAM" id="SSF52540">
    <property type="entry name" value="P-loop containing nucleoside triphosphate hydrolases"/>
    <property type="match status" value="1"/>
</dbReference>
<dbReference type="GO" id="GO:1990533">
    <property type="term" value="C:Dom34-Hbs1 complex"/>
    <property type="evidence" value="ECO:0007669"/>
    <property type="project" value="UniProtKB-ARBA"/>
</dbReference>
<dbReference type="SUPFAM" id="SSF50465">
    <property type="entry name" value="EF-Tu/eEF-1alpha/eIF2-gamma C-terminal domain"/>
    <property type="match status" value="1"/>
</dbReference>
<dbReference type="InterPro" id="IPR009001">
    <property type="entry name" value="Transl_elong_EF1A/Init_IF2_C"/>
</dbReference>
<sequence length="749" mass="80982">MSGSDTEGKPLSKLQILARARAQKNSEQAAVDSSVGSVSILDSLKRNRLSNETPSSASSSSASSANTGLGKLASLRSSTSSGSTKSISILDSLRQKKEGPGSASTSTATLLQSDAKKKPMTKLQELAASKAQRSNSINNKPLKSVATSTPASPQSEKPVNPQSASSLASTEASHITNDKTTPLTFADLIPKPLAASATATFFQNINPISSFSALFAISIPTKPSSYKRKLKELNLNTVNFPDTNIPLAKKIKTNFNSASPDDIALKAQSQSQSQSKQKAKEEEVKLSEAVSSLKITPKSVTKPKFKTDIQAELLKRKTKPNTSFVIIGHVDAGKSTLTGRLLLDQKIVDKNTYTKLQREAEKQGKGSFSLAWVMDQSPEERSRGVTIDICSTQFATPNANFTIVDAPGHRDFIPNMITGVAQSDIAVLVVDSSVNAFEAGFNLDGQTKEHTVLARSLGIEKIVVAVNKMDNVDWSEARFEEIKGQFTEFLKMVGYKEDQCSFVPCSGLSGLNVSQRPQVGSADERRLNWYHGGPSLLEVLEQSDKFERDVDLPFVLSVSEINQSNSEFSGRVETGMIQVGETVSFAPSGQYGVVDSIKLNETLDSSRIAIAGDTATIKVRNITVEEILPGDLMTVVSNEIPIGDKFESKLVLFDLKKPVLLGMQFVLFRGNTQQPAKISKIISLFDKVTGEVSSKKKPKHLSSKQTAIVEIELVGRKIPLQLFKDNKHLGRFVLRKDGDTIGAGVVEKI</sequence>
<evidence type="ECO:0000256" key="8">
    <source>
        <dbReference type="ARBA" id="ARBA00049117"/>
    </source>
</evidence>
<evidence type="ECO:0000313" key="13">
    <source>
        <dbReference type="EMBL" id="KAH3685600.1"/>
    </source>
</evidence>
<dbReference type="GO" id="GO:0005737">
    <property type="term" value="C:cytoplasm"/>
    <property type="evidence" value="ECO:0007669"/>
    <property type="project" value="UniProtKB-SubCell"/>
</dbReference>
<feature type="region of interest" description="Disordered" evidence="11">
    <location>
        <begin position="91"/>
        <end position="175"/>
    </location>
</feature>
<comment type="subcellular location">
    <subcellularLocation>
        <location evidence="1">Cytoplasm</location>
    </subcellularLocation>
</comment>
<evidence type="ECO:0000256" key="4">
    <source>
        <dbReference type="ARBA" id="ARBA00022741"/>
    </source>
</evidence>
<comment type="similarity">
    <text evidence="2">Belongs to the TRAFAC class translation factor GTPase superfamily. Classic translation factor GTPase family. EF-Tu/EF-1A subfamily.</text>
</comment>
<gene>
    <name evidence="13" type="ORF">WICPIJ_003430</name>
</gene>
<accession>A0A9P8Q9V0</accession>
<evidence type="ECO:0000256" key="9">
    <source>
        <dbReference type="ARBA" id="ARBA00063537"/>
    </source>
</evidence>
<feature type="compositionally biased region" description="Low complexity" evidence="11">
    <location>
        <begin position="55"/>
        <end position="65"/>
    </location>
</feature>
<dbReference type="InterPro" id="IPR031157">
    <property type="entry name" value="G_TR_CS"/>
</dbReference>
<evidence type="ECO:0000256" key="3">
    <source>
        <dbReference type="ARBA" id="ARBA00022490"/>
    </source>
</evidence>
<feature type="domain" description="Tr-type G" evidence="12">
    <location>
        <begin position="319"/>
        <end position="550"/>
    </location>
</feature>
<dbReference type="FunFam" id="3.40.50.300:FF:000204">
    <property type="entry name" value="Translation elongation factor Tu"/>
    <property type="match status" value="1"/>
</dbReference>
<feature type="compositionally biased region" description="Low complexity" evidence="11">
    <location>
        <begin position="102"/>
        <end position="111"/>
    </location>
</feature>
<dbReference type="Gene3D" id="3.40.50.300">
    <property type="entry name" value="P-loop containing nucleotide triphosphate hydrolases"/>
    <property type="match status" value="1"/>
</dbReference>
<dbReference type="AlphaFoldDB" id="A0A9P8Q9V0"/>
<dbReference type="InterPro" id="IPR050100">
    <property type="entry name" value="TRAFAC_GTPase_members"/>
</dbReference>
<evidence type="ECO:0000256" key="6">
    <source>
        <dbReference type="ARBA" id="ARBA00022917"/>
    </source>
</evidence>
<dbReference type="Pfam" id="PF22594">
    <property type="entry name" value="GTP-eEF1A_C"/>
    <property type="match status" value="1"/>
</dbReference>
<dbReference type="GO" id="GO:0005525">
    <property type="term" value="F:GTP binding"/>
    <property type="evidence" value="ECO:0007669"/>
    <property type="project" value="UniProtKB-KW"/>
</dbReference>
<dbReference type="InterPro" id="IPR005225">
    <property type="entry name" value="Small_GTP-bd"/>
</dbReference>
<keyword evidence="5" id="KW-0378">Hydrolase</keyword>
<keyword evidence="7" id="KW-0342">GTP-binding</keyword>
<feature type="compositionally biased region" description="Polar residues" evidence="11">
    <location>
        <begin position="131"/>
        <end position="175"/>
    </location>
</feature>
<comment type="caution">
    <text evidence="13">The sequence shown here is derived from an EMBL/GenBank/DDBJ whole genome shotgun (WGS) entry which is preliminary data.</text>
</comment>
<dbReference type="Pfam" id="PF00009">
    <property type="entry name" value="GTP_EFTU"/>
    <property type="match status" value="1"/>
</dbReference>
<dbReference type="GO" id="GO:0003924">
    <property type="term" value="F:GTPase activity"/>
    <property type="evidence" value="ECO:0007669"/>
    <property type="project" value="InterPro"/>
</dbReference>
<name>A0A9P8Q9V0_WICPI</name>
<dbReference type="InterPro" id="IPR000795">
    <property type="entry name" value="T_Tr_GTP-bd_dom"/>
</dbReference>
<dbReference type="EMBL" id="JAEUBG010001882">
    <property type="protein sequence ID" value="KAH3685600.1"/>
    <property type="molecule type" value="Genomic_DNA"/>
</dbReference>
<dbReference type="SUPFAM" id="SSF50447">
    <property type="entry name" value="Translation proteins"/>
    <property type="match status" value="1"/>
</dbReference>
<protein>
    <recommendedName>
        <fullName evidence="10">Elongation factor 1 alpha-like protein</fullName>
    </recommendedName>
</protein>
<proteinExistence type="inferred from homology"/>
<keyword evidence="14" id="KW-1185">Reference proteome</keyword>
<dbReference type="PROSITE" id="PS51722">
    <property type="entry name" value="G_TR_2"/>
    <property type="match status" value="1"/>
</dbReference>
<evidence type="ECO:0000256" key="10">
    <source>
        <dbReference type="ARBA" id="ARBA00074866"/>
    </source>
</evidence>
<dbReference type="PROSITE" id="PS00301">
    <property type="entry name" value="G_TR_1"/>
    <property type="match status" value="1"/>
</dbReference>
<evidence type="ECO:0000256" key="11">
    <source>
        <dbReference type="SAM" id="MobiDB-lite"/>
    </source>
</evidence>
<comment type="catalytic activity">
    <reaction evidence="8">
        <text>GTP + H2O = GDP + phosphate + H(+)</text>
        <dbReference type="Rhea" id="RHEA:19669"/>
        <dbReference type="ChEBI" id="CHEBI:15377"/>
        <dbReference type="ChEBI" id="CHEBI:15378"/>
        <dbReference type="ChEBI" id="CHEBI:37565"/>
        <dbReference type="ChEBI" id="CHEBI:43474"/>
        <dbReference type="ChEBI" id="CHEBI:58189"/>
    </reaction>
    <physiologicalReaction direction="left-to-right" evidence="8">
        <dbReference type="Rhea" id="RHEA:19670"/>
    </physiologicalReaction>
</comment>
<evidence type="ECO:0000256" key="7">
    <source>
        <dbReference type="ARBA" id="ARBA00023134"/>
    </source>
</evidence>
<evidence type="ECO:0000256" key="2">
    <source>
        <dbReference type="ARBA" id="ARBA00007249"/>
    </source>
</evidence>
<keyword evidence="6" id="KW-0648">Protein biosynthesis</keyword>
<reference evidence="13" key="1">
    <citation type="journal article" date="2021" name="Open Biol.">
        <title>Shared evolutionary footprints suggest mitochondrial oxidative damage underlies multiple complex I losses in fungi.</title>
        <authorList>
            <person name="Schikora-Tamarit M.A."/>
            <person name="Marcet-Houben M."/>
            <person name="Nosek J."/>
            <person name="Gabaldon T."/>
        </authorList>
    </citation>
    <scope>NUCLEOTIDE SEQUENCE</scope>
    <source>
        <strain evidence="13">CBS2887</strain>
    </source>
</reference>